<organism evidence="4 5">
    <name type="scientific">Halorhabdus utahensis (strain DSM 12940 / JCM 11049 / AX-2)</name>
    <dbReference type="NCBI Taxonomy" id="519442"/>
    <lineage>
        <taxon>Archaea</taxon>
        <taxon>Methanobacteriati</taxon>
        <taxon>Methanobacteriota</taxon>
        <taxon>Stenosarchaea group</taxon>
        <taxon>Halobacteria</taxon>
        <taxon>Halobacteriales</taxon>
        <taxon>Haloarculaceae</taxon>
        <taxon>Halorhabdus</taxon>
    </lineage>
</organism>
<feature type="transmembrane region" description="Helical" evidence="2">
    <location>
        <begin position="56"/>
        <end position="74"/>
    </location>
</feature>
<dbReference type="InterPro" id="IPR058288">
    <property type="entry name" value="DUF7982"/>
</dbReference>
<dbReference type="HOGENOM" id="CLU_072489_0_0_2"/>
<reference evidence="4 5" key="1">
    <citation type="journal article" date="2009" name="Stand. Genomic Sci.">
        <title>Complete genome sequence of Halorhabdus utahensis type strain (AX-2).</title>
        <authorList>
            <person name="Anderson I."/>
            <person name="Tindall B.J."/>
            <person name="Pomrenke H."/>
            <person name="Goker M."/>
            <person name="Lapidus A."/>
            <person name="Nolan M."/>
            <person name="Copeland A."/>
            <person name="Glavina Del Rio T."/>
            <person name="Chen F."/>
            <person name="Tice H."/>
            <person name="Cheng J.F."/>
            <person name="Lucas S."/>
            <person name="Chertkov O."/>
            <person name="Bruce D."/>
            <person name="Brettin T."/>
            <person name="Detter J.C."/>
            <person name="Han C."/>
            <person name="Goodwin L."/>
            <person name="Land M."/>
            <person name="Hauser L."/>
            <person name="Chang Y.J."/>
            <person name="Jeffries C.D."/>
            <person name="Pitluck S."/>
            <person name="Pati A."/>
            <person name="Mavromatis K."/>
            <person name="Ivanova N."/>
            <person name="Ovchinnikova G."/>
            <person name="Chen A."/>
            <person name="Palaniappan K."/>
            <person name="Chain P."/>
            <person name="Rohde M."/>
            <person name="Bristow J."/>
            <person name="Eisen J.A."/>
            <person name="Markowitz V."/>
            <person name="Hugenholtz P."/>
            <person name="Kyrpides N.C."/>
            <person name="Klenk H.P."/>
        </authorList>
    </citation>
    <scope>NUCLEOTIDE SEQUENCE [LARGE SCALE GENOMIC DNA]</scope>
    <source>
        <strain evidence="5">DSM 12940 / JCM 11049 / AX-2</strain>
    </source>
</reference>
<dbReference type="Pfam" id="PF25939">
    <property type="entry name" value="DUF7982"/>
    <property type="match status" value="1"/>
</dbReference>
<feature type="transmembrane region" description="Helical" evidence="2">
    <location>
        <begin position="80"/>
        <end position="99"/>
    </location>
</feature>
<evidence type="ECO:0000256" key="2">
    <source>
        <dbReference type="SAM" id="Phobius"/>
    </source>
</evidence>
<dbReference type="OrthoDB" id="214277at2157"/>
<keyword evidence="5" id="KW-1185">Reference proteome</keyword>
<evidence type="ECO:0000313" key="5">
    <source>
        <dbReference type="Proteomes" id="UP000002071"/>
    </source>
</evidence>
<gene>
    <name evidence="4" type="ordered locus">Huta_1087</name>
</gene>
<evidence type="ECO:0000259" key="3">
    <source>
        <dbReference type="Pfam" id="PF25939"/>
    </source>
</evidence>
<dbReference type="RefSeq" id="WP_015788842.1">
    <property type="nucleotide sequence ID" value="NC_013158.1"/>
</dbReference>
<dbReference type="EMBL" id="CP001687">
    <property type="protein sequence ID" value="ACV11266.1"/>
    <property type="molecule type" value="Genomic_DNA"/>
</dbReference>
<dbReference type="GeneID" id="8383361"/>
<evidence type="ECO:0000313" key="4">
    <source>
        <dbReference type="EMBL" id="ACV11266.1"/>
    </source>
</evidence>
<sequence length="286" mass="30955">MSMDTLADATASNRGAEEQEIDAGVVGEAELAVLRTENERLRDQFRQAKRTTYRRTMVAFLVVGLLSFGGALLFPDVRTVLVTLGGTGLFAAILTWFITPETFHAASVSEQIFDATANNGAAMVEELGLQETRLYVPVGERDARLYVPAHRNYTIPDEQALNSLFVVTGDQRERGVSLHPTGGSLYAEFETVTTAANNPEQFSAQLADAIVEQFGLARSVETTVIPADNEARFEITGSTCGTVQAFDQPIVSFLATGLARHVGEPVRVEVPDADDGIVRCVWGEIA</sequence>
<feature type="region of interest" description="Disordered" evidence="1">
    <location>
        <begin position="1"/>
        <end position="20"/>
    </location>
</feature>
<keyword evidence="2" id="KW-0812">Transmembrane</keyword>
<keyword evidence="2" id="KW-0472">Membrane</keyword>
<dbReference type="Proteomes" id="UP000002071">
    <property type="component" value="Chromosome"/>
</dbReference>
<dbReference type="eggNOG" id="arCOG03442">
    <property type="taxonomic scope" value="Archaea"/>
</dbReference>
<dbReference type="KEGG" id="hut:Huta_1087"/>
<accession>C7NM58</accession>
<proteinExistence type="predicted"/>
<dbReference type="AlphaFoldDB" id="C7NM58"/>
<evidence type="ECO:0000256" key="1">
    <source>
        <dbReference type="SAM" id="MobiDB-lite"/>
    </source>
</evidence>
<protein>
    <recommendedName>
        <fullName evidence="3">DUF7982 domain-containing protein</fullName>
    </recommendedName>
</protein>
<feature type="domain" description="DUF7982" evidence="3">
    <location>
        <begin position="28"/>
        <end position="282"/>
    </location>
</feature>
<name>C7NM58_HALUD</name>
<dbReference type="STRING" id="519442.Huta_1087"/>
<keyword evidence="2" id="KW-1133">Transmembrane helix</keyword>